<keyword evidence="3" id="KW-1185">Reference proteome</keyword>
<dbReference type="InterPro" id="IPR006175">
    <property type="entry name" value="YjgF/YER057c/UK114"/>
</dbReference>
<reference evidence="2 3" key="1">
    <citation type="submission" date="2019-05" db="EMBL/GenBank/DDBJ databases">
        <title>Mycolicibacterium sphagni ENV482 genome assembly.</title>
        <authorList>
            <person name="Chen W."/>
            <person name="Faulkner N.W."/>
            <person name="Hyman M.R."/>
        </authorList>
    </citation>
    <scope>NUCLEOTIDE SEQUENCE [LARGE SCALE GENOMIC DNA]</scope>
    <source>
        <strain evidence="2 3">ENV482</strain>
    </source>
</reference>
<evidence type="ECO:0000313" key="3">
    <source>
        <dbReference type="Proteomes" id="UP000708347"/>
    </source>
</evidence>
<comment type="similarity">
    <text evidence="1">Belongs to the RutC family.</text>
</comment>
<dbReference type="Gene3D" id="3.30.1330.40">
    <property type="entry name" value="RutC-like"/>
    <property type="match status" value="1"/>
</dbReference>
<dbReference type="SUPFAM" id="SSF55298">
    <property type="entry name" value="YjgF-like"/>
    <property type="match status" value="1"/>
</dbReference>
<dbReference type="EMBL" id="VBSB01000008">
    <property type="protein sequence ID" value="NTY60382.1"/>
    <property type="molecule type" value="Genomic_DNA"/>
</dbReference>
<protein>
    <submittedName>
        <fullName evidence="2">RidA family protein</fullName>
    </submittedName>
</protein>
<dbReference type="InterPro" id="IPR035959">
    <property type="entry name" value="RutC-like_sf"/>
</dbReference>
<dbReference type="Proteomes" id="UP000708347">
    <property type="component" value="Unassembled WGS sequence"/>
</dbReference>
<proteinExistence type="inferred from homology"/>
<dbReference type="PANTHER" id="PTHR11803:SF58">
    <property type="entry name" value="PROTEIN HMF1-RELATED"/>
    <property type="match status" value="1"/>
</dbReference>
<dbReference type="RefSeq" id="WP_174398211.1">
    <property type="nucleotide sequence ID" value="NZ_VBSB01000008.1"/>
</dbReference>
<evidence type="ECO:0000256" key="1">
    <source>
        <dbReference type="ARBA" id="ARBA00010552"/>
    </source>
</evidence>
<dbReference type="Pfam" id="PF01042">
    <property type="entry name" value="Ribonuc_L-PSP"/>
    <property type="match status" value="1"/>
</dbReference>
<gene>
    <name evidence="2" type="ORF">FEG63_12590</name>
</gene>
<dbReference type="CDD" id="cd00448">
    <property type="entry name" value="YjgF_YER057c_UK114_family"/>
    <property type="match status" value="1"/>
</dbReference>
<name>A0ABX2JUD0_9MYCO</name>
<comment type="caution">
    <text evidence="2">The sequence shown here is derived from an EMBL/GenBank/DDBJ whole genome shotgun (WGS) entry which is preliminary data.</text>
</comment>
<dbReference type="PANTHER" id="PTHR11803">
    <property type="entry name" value="2-IMINOBUTANOATE/2-IMINOPROPANOATE DEAMINASE RIDA"/>
    <property type="match status" value="1"/>
</dbReference>
<accession>A0ABX2JUD0</accession>
<organism evidence="2 3">
    <name type="scientific">Mycolicibacterium sphagni</name>
    <dbReference type="NCBI Taxonomy" id="1786"/>
    <lineage>
        <taxon>Bacteria</taxon>
        <taxon>Bacillati</taxon>
        <taxon>Actinomycetota</taxon>
        <taxon>Actinomycetes</taxon>
        <taxon>Mycobacteriales</taxon>
        <taxon>Mycobacteriaceae</taxon>
        <taxon>Mycolicibacterium</taxon>
    </lineage>
</organism>
<sequence>MTNQEVDAIRHVICDSLTLPLPIYSHATVHNGIVYVSCIQGLIPGTLTFPSSVSDEARQVFDNVRVVLEQSGSSLGRVLKMTILMTDMNEFSQINEVVNEYFPENPPARASIAVSELPKGARVVVELIAAANARVD</sequence>
<evidence type="ECO:0000313" key="2">
    <source>
        <dbReference type="EMBL" id="NTY60382.1"/>
    </source>
</evidence>